<feature type="region of interest" description="Disordered" evidence="5">
    <location>
        <begin position="1"/>
        <end position="24"/>
    </location>
</feature>
<accession>A0ABP6LKS4</accession>
<dbReference type="Gene3D" id="1.10.10.60">
    <property type="entry name" value="Homeodomain-like"/>
    <property type="match status" value="1"/>
</dbReference>
<evidence type="ECO:0000313" key="7">
    <source>
        <dbReference type="EMBL" id="GAA3048038.1"/>
    </source>
</evidence>
<evidence type="ECO:0000256" key="3">
    <source>
        <dbReference type="ARBA" id="ARBA00023163"/>
    </source>
</evidence>
<dbReference type="InterPro" id="IPR004111">
    <property type="entry name" value="Repressor_TetR_C"/>
</dbReference>
<dbReference type="SUPFAM" id="SSF46689">
    <property type="entry name" value="Homeodomain-like"/>
    <property type="match status" value="1"/>
</dbReference>
<dbReference type="Gene3D" id="1.10.357.10">
    <property type="entry name" value="Tetracycline Repressor, domain 2"/>
    <property type="match status" value="1"/>
</dbReference>
<evidence type="ECO:0000259" key="6">
    <source>
        <dbReference type="PROSITE" id="PS50977"/>
    </source>
</evidence>
<keyword evidence="3" id="KW-0804">Transcription</keyword>
<dbReference type="InterPro" id="IPR050109">
    <property type="entry name" value="HTH-type_TetR-like_transc_reg"/>
</dbReference>
<protein>
    <submittedName>
        <fullName evidence="7">TetR/AcrR family transcriptional regulator C-terminal domain-containing protein</fullName>
    </submittedName>
</protein>
<evidence type="ECO:0000256" key="4">
    <source>
        <dbReference type="PROSITE-ProRule" id="PRU00335"/>
    </source>
</evidence>
<evidence type="ECO:0000256" key="5">
    <source>
        <dbReference type="SAM" id="MobiDB-lite"/>
    </source>
</evidence>
<keyword evidence="2 4" id="KW-0238">DNA-binding</keyword>
<dbReference type="RefSeq" id="WP_308283581.1">
    <property type="nucleotide sequence ID" value="NZ_BAAAUF010000022.1"/>
</dbReference>
<dbReference type="Pfam" id="PF02909">
    <property type="entry name" value="TetR_C_1"/>
    <property type="match status" value="1"/>
</dbReference>
<dbReference type="EMBL" id="BAAAUF010000022">
    <property type="protein sequence ID" value="GAA3048038.1"/>
    <property type="molecule type" value="Genomic_DNA"/>
</dbReference>
<evidence type="ECO:0000313" key="8">
    <source>
        <dbReference type="Proteomes" id="UP001501532"/>
    </source>
</evidence>
<keyword evidence="8" id="KW-1185">Reference proteome</keyword>
<dbReference type="PANTHER" id="PTHR30055">
    <property type="entry name" value="HTH-TYPE TRANSCRIPTIONAL REGULATOR RUTR"/>
    <property type="match status" value="1"/>
</dbReference>
<dbReference type="PANTHER" id="PTHR30055:SF151">
    <property type="entry name" value="TRANSCRIPTIONAL REGULATORY PROTEIN"/>
    <property type="match status" value="1"/>
</dbReference>
<dbReference type="Proteomes" id="UP001501532">
    <property type="component" value="Unassembled WGS sequence"/>
</dbReference>
<proteinExistence type="predicted"/>
<dbReference type="PROSITE" id="PS50977">
    <property type="entry name" value="HTH_TETR_2"/>
    <property type="match status" value="1"/>
</dbReference>
<reference evidence="8" key="1">
    <citation type="journal article" date="2019" name="Int. J. Syst. Evol. Microbiol.">
        <title>The Global Catalogue of Microorganisms (GCM) 10K type strain sequencing project: providing services to taxonomists for standard genome sequencing and annotation.</title>
        <authorList>
            <consortium name="The Broad Institute Genomics Platform"/>
            <consortium name="The Broad Institute Genome Sequencing Center for Infectious Disease"/>
            <person name="Wu L."/>
            <person name="Ma J."/>
        </authorList>
    </citation>
    <scope>NUCLEOTIDE SEQUENCE [LARGE SCALE GENOMIC DNA]</scope>
    <source>
        <strain evidence="8">JCM 9091</strain>
    </source>
</reference>
<keyword evidence="1" id="KW-0805">Transcription regulation</keyword>
<dbReference type="InterPro" id="IPR001647">
    <property type="entry name" value="HTH_TetR"/>
</dbReference>
<evidence type="ECO:0000256" key="1">
    <source>
        <dbReference type="ARBA" id="ARBA00023015"/>
    </source>
</evidence>
<sequence length="252" mass="27436">MSSDRAPRPAPAQSDATAEAARPAGRARLSRGLVLRTAVALADRSGIDAVSMRRLAQELGVVPMALYKHVANKEELFDGMVDVVIGEIAPPCEDSGWKQAVRRRVLSARQTLLRHPWAPQVIESRTAPSPAVLDHMNSLIGTFRAGGLSADLTHHAMHALGSRMWGFTQEVFPTAPPPADPELREIVFRDLAVRYPHIVEIATAGAHDPGSVVGSTCDDQFEFEFALDLLLDGVDRLHQRSWSSAQARDRDG</sequence>
<organism evidence="7 8">
    <name type="scientific">Streptomyces glomeratus</name>
    <dbReference type="NCBI Taxonomy" id="284452"/>
    <lineage>
        <taxon>Bacteria</taxon>
        <taxon>Bacillati</taxon>
        <taxon>Actinomycetota</taxon>
        <taxon>Actinomycetes</taxon>
        <taxon>Kitasatosporales</taxon>
        <taxon>Streptomycetaceae</taxon>
        <taxon>Streptomyces</taxon>
    </lineage>
</organism>
<dbReference type="SUPFAM" id="SSF48498">
    <property type="entry name" value="Tetracyclin repressor-like, C-terminal domain"/>
    <property type="match status" value="1"/>
</dbReference>
<gene>
    <name evidence="7" type="ORF">GCM10010448_33980</name>
</gene>
<dbReference type="InterPro" id="IPR009057">
    <property type="entry name" value="Homeodomain-like_sf"/>
</dbReference>
<feature type="domain" description="HTH tetR-type" evidence="6">
    <location>
        <begin position="28"/>
        <end position="88"/>
    </location>
</feature>
<evidence type="ECO:0000256" key="2">
    <source>
        <dbReference type="ARBA" id="ARBA00023125"/>
    </source>
</evidence>
<dbReference type="InterPro" id="IPR036271">
    <property type="entry name" value="Tet_transcr_reg_TetR-rel_C_sf"/>
</dbReference>
<comment type="caution">
    <text evidence="7">The sequence shown here is derived from an EMBL/GenBank/DDBJ whole genome shotgun (WGS) entry which is preliminary data.</text>
</comment>
<feature type="DNA-binding region" description="H-T-H motif" evidence="4">
    <location>
        <begin position="51"/>
        <end position="70"/>
    </location>
</feature>
<name>A0ABP6LKS4_9ACTN</name>
<dbReference type="Pfam" id="PF00440">
    <property type="entry name" value="TetR_N"/>
    <property type="match status" value="1"/>
</dbReference>